<dbReference type="InterPro" id="IPR051147">
    <property type="entry name" value="CFAP_domain-containing"/>
</dbReference>
<proteinExistence type="predicted"/>
<reference evidence="6" key="1">
    <citation type="journal article" date="2004" name="Nature">
        <title>Genome duplication in the teleost fish Tetraodon nigroviridis reveals the early vertebrate proto-karyotype.</title>
        <authorList>
            <person name="Jaillon O."/>
            <person name="Aury J.-M."/>
            <person name="Brunet F."/>
            <person name="Petit J.-L."/>
            <person name="Stange-Thomann N."/>
            <person name="Mauceli E."/>
            <person name="Bouneau L."/>
            <person name="Fischer C."/>
            <person name="Ozouf-Costaz C."/>
            <person name="Bernot A."/>
            <person name="Nicaud S."/>
            <person name="Jaffe D."/>
            <person name="Fisher S."/>
            <person name="Lutfalla G."/>
            <person name="Dossat C."/>
            <person name="Segurens B."/>
            <person name="Dasilva C."/>
            <person name="Salanoubat M."/>
            <person name="Levy M."/>
            <person name="Boudet N."/>
            <person name="Castellano S."/>
            <person name="Anthouard V."/>
            <person name="Jubin C."/>
            <person name="Castelli V."/>
            <person name="Katinka M."/>
            <person name="Vacherie B."/>
            <person name="Biemont C."/>
            <person name="Skalli Z."/>
            <person name="Cattolico L."/>
            <person name="Poulain J."/>
            <person name="De Berardinis V."/>
            <person name="Cruaud C."/>
            <person name="Duprat S."/>
            <person name="Brottier P."/>
            <person name="Coutanceau J.-P."/>
            <person name="Gouzy J."/>
            <person name="Parra G."/>
            <person name="Lardier G."/>
            <person name="Chapple C."/>
            <person name="McKernan K.J."/>
            <person name="McEwan P."/>
            <person name="Bosak S."/>
            <person name="Kellis M."/>
            <person name="Volff J.-N."/>
            <person name="Guigo R."/>
            <person name="Zody M.C."/>
            <person name="Mesirov J."/>
            <person name="Lindblad-Toh K."/>
            <person name="Birren B."/>
            <person name="Nusbaum C."/>
            <person name="Kahn D."/>
            <person name="Robinson-Rechavi M."/>
            <person name="Laudet V."/>
            <person name="Schachter V."/>
            <person name="Quetier F."/>
            <person name="Saurin W."/>
            <person name="Scarpelli C."/>
            <person name="Wincker P."/>
            <person name="Lander E.S."/>
            <person name="Weissenbach J."/>
            <person name="Roest Crollius H."/>
        </authorList>
    </citation>
    <scope>NUCLEOTIDE SEQUENCE [LARGE SCALE GENOMIC DNA]</scope>
</reference>
<keyword evidence="1 2" id="KW-0175">Coiled coil</keyword>
<protein>
    <recommendedName>
        <fullName evidence="4">DUF4200 domain-containing protein</fullName>
    </recommendedName>
</protein>
<evidence type="ECO:0000313" key="6">
    <source>
        <dbReference type="Proteomes" id="UP000007303"/>
    </source>
</evidence>
<dbReference type="Pfam" id="PF13863">
    <property type="entry name" value="DUF4200"/>
    <property type="match status" value="1"/>
</dbReference>
<dbReference type="GO" id="GO:0005856">
    <property type="term" value="C:cytoskeleton"/>
    <property type="evidence" value="ECO:0007669"/>
    <property type="project" value="UniProtKB-ARBA"/>
</dbReference>
<evidence type="ECO:0000259" key="4">
    <source>
        <dbReference type="Pfam" id="PF13863"/>
    </source>
</evidence>
<feature type="domain" description="DUF4200" evidence="4">
    <location>
        <begin position="91"/>
        <end position="155"/>
    </location>
</feature>
<reference evidence="5" key="2">
    <citation type="submission" date="2025-08" db="UniProtKB">
        <authorList>
            <consortium name="Ensembl"/>
        </authorList>
    </citation>
    <scope>IDENTIFICATION</scope>
</reference>
<evidence type="ECO:0000256" key="3">
    <source>
        <dbReference type="SAM" id="MobiDB-lite"/>
    </source>
</evidence>
<name>H3CDH6_TETNG</name>
<feature type="coiled-coil region" evidence="2">
    <location>
        <begin position="112"/>
        <end position="146"/>
    </location>
</feature>
<feature type="compositionally biased region" description="Polar residues" evidence="3">
    <location>
        <begin position="17"/>
        <end position="26"/>
    </location>
</feature>
<dbReference type="InParanoid" id="H3CDH6"/>
<dbReference type="InterPro" id="IPR025252">
    <property type="entry name" value="DUF4200"/>
</dbReference>
<feature type="compositionally biased region" description="Basic and acidic residues" evidence="3">
    <location>
        <begin position="40"/>
        <end position="49"/>
    </location>
</feature>
<organism evidence="5 6">
    <name type="scientific">Tetraodon nigroviridis</name>
    <name type="common">Spotted green pufferfish</name>
    <name type="synonym">Chelonodon nigroviridis</name>
    <dbReference type="NCBI Taxonomy" id="99883"/>
    <lineage>
        <taxon>Eukaryota</taxon>
        <taxon>Metazoa</taxon>
        <taxon>Chordata</taxon>
        <taxon>Craniata</taxon>
        <taxon>Vertebrata</taxon>
        <taxon>Euteleostomi</taxon>
        <taxon>Actinopterygii</taxon>
        <taxon>Neopterygii</taxon>
        <taxon>Teleostei</taxon>
        <taxon>Neoteleostei</taxon>
        <taxon>Acanthomorphata</taxon>
        <taxon>Eupercaria</taxon>
        <taxon>Tetraodontiformes</taxon>
        <taxon>Tetradontoidea</taxon>
        <taxon>Tetraodontidae</taxon>
        <taxon>Tetraodon</taxon>
    </lineage>
</organism>
<sequence>MSRRMKNQQHDQKETLSKSQSWSNVEPTVHTAKMVTVEDDGMRKQVEDEKELKNKPIKNEIVMPKLANSRHDLKMAVMKRENMTRDSKHDLIATERQKALLELSLTVKTSEISKMDMAIKTEEKRVKQLEQVLERENIKFEEFLKENEKKSVEARTL</sequence>
<accession>H3CDH6</accession>
<dbReference type="AlphaFoldDB" id="H3CDH6"/>
<feature type="region of interest" description="Disordered" evidence="3">
    <location>
        <begin position="1"/>
        <end position="49"/>
    </location>
</feature>
<evidence type="ECO:0000256" key="2">
    <source>
        <dbReference type="SAM" id="Coils"/>
    </source>
</evidence>
<dbReference type="GeneTree" id="ENSGT00940000167349"/>
<dbReference type="HOGENOM" id="CLU_1677325_0_0_1"/>
<evidence type="ECO:0000256" key="1">
    <source>
        <dbReference type="ARBA" id="ARBA00023054"/>
    </source>
</evidence>
<dbReference type="PANTHER" id="PTHR21683:SF3">
    <property type="entry name" value="CILIA AND FLAGELLA ASSOCIATED PROTEIN 100"/>
    <property type="match status" value="1"/>
</dbReference>
<dbReference type="Proteomes" id="UP000007303">
    <property type="component" value="Unassembled WGS sequence"/>
</dbReference>
<dbReference type="Ensembl" id="ENSTNIT00000006448.1">
    <property type="protein sequence ID" value="ENSTNIP00000006299.1"/>
    <property type="gene ID" value="ENSTNIG00000003700.1"/>
</dbReference>
<evidence type="ECO:0000313" key="5">
    <source>
        <dbReference type="Ensembl" id="ENSTNIP00000006299.1"/>
    </source>
</evidence>
<dbReference type="PANTHER" id="PTHR21683">
    <property type="entry name" value="COILED-COIL DOMAIN-CONTAINING PROTEIN 42 LIKE-2-LIKE-RELATED"/>
    <property type="match status" value="1"/>
</dbReference>
<reference evidence="5" key="3">
    <citation type="submission" date="2025-09" db="UniProtKB">
        <authorList>
            <consortium name="Ensembl"/>
        </authorList>
    </citation>
    <scope>IDENTIFICATION</scope>
</reference>
<keyword evidence="6" id="KW-1185">Reference proteome</keyword>